<gene>
    <name evidence="2" type="ORF">G3I59_02385</name>
    <name evidence="3" type="ORF">SAMN05421854_103460</name>
</gene>
<dbReference type="RefSeq" id="WP_067581377.1">
    <property type="nucleotide sequence ID" value="NZ_FOWC01000003.1"/>
</dbReference>
<dbReference type="OrthoDB" id="3870305at2"/>
<feature type="transmembrane region" description="Helical" evidence="1">
    <location>
        <begin position="154"/>
        <end position="174"/>
    </location>
</feature>
<dbReference type="STRING" id="112413.SAMN05421854_103460"/>
<feature type="transmembrane region" description="Helical" evidence="1">
    <location>
        <begin position="78"/>
        <end position="97"/>
    </location>
</feature>
<keyword evidence="5" id="KW-1185">Reference proteome</keyword>
<proteinExistence type="predicted"/>
<evidence type="ECO:0000256" key="1">
    <source>
        <dbReference type="SAM" id="Phobius"/>
    </source>
</evidence>
<feature type="transmembrane region" description="Helical" evidence="1">
    <location>
        <begin position="20"/>
        <end position="39"/>
    </location>
</feature>
<keyword evidence="1" id="KW-0472">Membrane</keyword>
<feature type="transmembrane region" description="Helical" evidence="1">
    <location>
        <begin position="125"/>
        <end position="148"/>
    </location>
</feature>
<reference evidence="3 4" key="1">
    <citation type="submission" date="2016-10" db="EMBL/GenBank/DDBJ databases">
        <authorList>
            <person name="de Groot N.N."/>
        </authorList>
    </citation>
    <scope>NUCLEOTIDE SEQUENCE [LARGE SCALE GENOMIC DNA]</scope>
    <source>
        <strain evidence="3 4">DSM 44637</strain>
    </source>
</reference>
<name>A0A1I5L5Y7_9PSEU</name>
<keyword evidence="1" id="KW-1133">Transmembrane helix</keyword>
<keyword evidence="1" id="KW-0812">Transmembrane</keyword>
<evidence type="ECO:0000313" key="2">
    <source>
        <dbReference type="EMBL" id="NEC54483.1"/>
    </source>
</evidence>
<dbReference type="Proteomes" id="UP000199137">
    <property type="component" value="Unassembled WGS sequence"/>
</dbReference>
<protein>
    <recommendedName>
        <fullName evidence="6">Intracellular septation protein A</fullName>
    </recommendedName>
</protein>
<organism evidence="3 4">
    <name type="scientific">Amycolatopsis rubida</name>
    <dbReference type="NCBI Taxonomy" id="112413"/>
    <lineage>
        <taxon>Bacteria</taxon>
        <taxon>Bacillati</taxon>
        <taxon>Actinomycetota</taxon>
        <taxon>Actinomycetes</taxon>
        <taxon>Pseudonocardiales</taxon>
        <taxon>Pseudonocardiaceae</taxon>
        <taxon>Amycolatopsis</taxon>
    </lineage>
</organism>
<evidence type="ECO:0008006" key="6">
    <source>
        <dbReference type="Google" id="ProtNLM"/>
    </source>
</evidence>
<accession>A0A1I5L5Y7</accession>
<dbReference type="Proteomes" id="UP000470404">
    <property type="component" value="Unassembled WGS sequence"/>
</dbReference>
<dbReference type="EMBL" id="FOWC01000003">
    <property type="protein sequence ID" value="SFO92729.1"/>
    <property type="molecule type" value="Genomic_DNA"/>
</dbReference>
<reference evidence="2 5" key="2">
    <citation type="submission" date="2020-01" db="EMBL/GenBank/DDBJ databases">
        <title>Insect and environment-associated Actinomycetes.</title>
        <authorList>
            <person name="Currrie C."/>
            <person name="Chevrette M."/>
            <person name="Carlson C."/>
            <person name="Stubbendieck R."/>
            <person name="Wendt-Pienkowski E."/>
        </authorList>
    </citation>
    <scope>NUCLEOTIDE SEQUENCE [LARGE SCALE GENOMIC DNA]</scope>
    <source>
        <strain evidence="2 5">SID8386</strain>
    </source>
</reference>
<dbReference type="EMBL" id="JAAGNC010000021">
    <property type="protein sequence ID" value="NEC54483.1"/>
    <property type="molecule type" value="Genomic_DNA"/>
</dbReference>
<evidence type="ECO:0000313" key="4">
    <source>
        <dbReference type="Proteomes" id="UP000199137"/>
    </source>
</evidence>
<feature type="transmembrane region" description="Helical" evidence="1">
    <location>
        <begin position="46"/>
        <end position="66"/>
    </location>
</feature>
<sequence length="186" mass="20172">MNYLKSFLPWIAFAVVSTQAGWRWSGLTGLALAGGLLLLERRRGKGWDTLFIEVSAVVFFAALSIWSFSDPASPLRDYVGALTDLWLAVTAWGSIAAKRPFTLGIAKTMVPPEIAATAVFRRVNVVITAVWAASFTVAGIAEAVLLHYAPHDTAGLIIIKVLGFAIPISFTIRYPRIVRARAQKAA</sequence>
<dbReference type="AlphaFoldDB" id="A0A1I5L5Y7"/>
<evidence type="ECO:0000313" key="5">
    <source>
        <dbReference type="Proteomes" id="UP000470404"/>
    </source>
</evidence>
<evidence type="ECO:0000313" key="3">
    <source>
        <dbReference type="EMBL" id="SFO92729.1"/>
    </source>
</evidence>